<proteinExistence type="predicted"/>
<accession>A0A437P5D7</accession>
<sequence>MSPPRPPVFLGQYRDLVIDEPSEPVLVQVALPFGEAGPLIDAATGLGQDEAPALAVLLLAVPPRYPRTEILAAAEAAVAMLEGFQAEGRLRGGGLVPRVAALAAALQRDGAGAGGER</sequence>
<keyword evidence="2" id="KW-1185">Reference proteome</keyword>
<dbReference type="AlphaFoldDB" id="A0A437P5D7"/>
<name>A0A437P5D7_9HYPH</name>
<reference evidence="1 2" key="1">
    <citation type="submission" date="2019-01" db="EMBL/GenBank/DDBJ databases">
        <authorList>
            <person name="Chen W.-M."/>
        </authorList>
    </citation>
    <scope>NUCLEOTIDE SEQUENCE [LARGE SCALE GENOMIC DNA]</scope>
    <source>
        <strain evidence="1 2">TER-1</strain>
    </source>
</reference>
<evidence type="ECO:0000313" key="1">
    <source>
        <dbReference type="EMBL" id="RVU17467.1"/>
    </source>
</evidence>
<organism evidence="1 2">
    <name type="scientific">Methylobacterium oryzihabitans</name>
    <dbReference type="NCBI Taxonomy" id="2499852"/>
    <lineage>
        <taxon>Bacteria</taxon>
        <taxon>Pseudomonadati</taxon>
        <taxon>Pseudomonadota</taxon>
        <taxon>Alphaproteobacteria</taxon>
        <taxon>Hyphomicrobiales</taxon>
        <taxon>Methylobacteriaceae</taxon>
        <taxon>Methylobacterium</taxon>
    </lineage>
</organism>
<protein>
    <submittedName>
        <fullName evidence="1">Uncharacterized protein</fullName>
    </submittedName>
</protein>
<gene>
    <name evidence="1" type="ORF">EOE48_13855</name>
</gene>
<dbReference type="Proteomes" id="UP000286997">
    <property type="component" value="Unassembled WGS sequence"/>
</dbReference>
<comment type="caution">
    <text evidence="1">The sequence shown here is derived from an EMBL/GenBank/DDBJ whole genome shotgun (WGS) entry which is preliminary data.</text>
</comment>
<dbReference type="EMBL" id="SACP01000012">
    <property type="protein sequence ID" value="RVU17467.1"/>
    <property type="molecule type" value="Genomic_DNA"/>
</dbReference>
<dbReference type="RefSeq" id="WP_127730023.1">
    <property type="nucleotide sequence ID" value="NZ_SACP01000012.1"/>
</dbReference>
<evidence type="ECO:0000313" key="2">
    <source>
        <dbReference type="Proteomes" id="UP000286997"/>
    </source>
</evidence>